<keyword evidence="2" id="KW-1185">Reference proteome</keyword>
<dbReference type="EMBL" id="AVOT02001278">
    <property type="protein sequence ID" value="MBW0466364.1"/>
    <property type="molecule type" value="Genomic_DNA"/>
</dbReference>
<protein>
    <submittedName>
        <fullName evidence="1">Uncharacterized protein</fullName>
    </submittedName>
</protein>
<proteinExistence type="predicted"/>
<evidence type="ECO:0000313" key="2">
    <source>
        <dbReference type="Proteomes" id="UP000765509"/>
    </source>
</evidence>
<name>A0A9Q3BIP2_9BASI</name>
<accession>A0A9Q3BIP2</accession>
<evidence type="ECO:0000313" key="1">
    <source>
        <dbReference type="EMBL" id="MBW0466364.1"/>
    </source>
</evidence>
<dbReference type="OrthoDB" id="2273864at2759"/>
<sequence length="126" mass="14441">MHVSYHQDYLKTWLPLVKFSYNNSDHSSTKQSPFSTEYGRDPQFDSAHITQDTPAGNLSVKIQSVQQNFKRELDAVIISFKRYADKSWEGSPVLNPGNMVWLSSRNIKSAQPTKNCLKDGWVLFQS</sequence>
<comment type="caution">
    <text evidence="1">The sequence shown here is derived from an EMBL/GenBank/DDBJ whole genome shotgun (WGS) entry which is preliminary data.</text>
</comment>
<gene>
    <name evidence="1" type="ORF">O181_006079</name>
</gene>
<dbReference type="Proteomes" id="UP000765509">
    <property type="component" value="Unassembled WGS sequence"/>
</dbReference>
<reference evidence="1" key="1">
    <citation type="submission" date="2021-03" db="EMBL/GenBank/DDBJ databases">
        <title>Draft genome sequence of rust myrtle Austropuccinia psidii MF-1, a brazilian biotype.</title>
        <authorList>
            <person name="Quecine M.C."/>
            <person name="Pachon D.M.R."/>
            <person name="Bonatelli M.L."/>
            <person name="Correr F.H."/>
            <person name="Franceschini L.M."/>
            <person name="Leite T.F."/>
            <person name="Margarido G.R.A."/>
            <person name="Almeida C.A."/>
            <person name="Ferrarezi J.A."/>
            <person name="Labate C.A."/>
        </authorList>
    </citation>
    <scope>NUCLEOTIDE SEQUENCE</scope>
    <source>
        <strain evidence="1">MF-1</strain>
    </source>
</reference>
<dbReference type="GO" id="GO:0003676">
    <property type="term" value="F:nucleic acid binding"/>
    <property type="evidence" value="ECO:0007669"/>
    <property type="project" value="InterPro"/>
</dbReference>
<dbReference type="Gene3D" id="3.30.420.10">
    <property type="entry name" value="Ribonuclease H-like superfamily/Ribonuclease H"/>
    <property type="match status" value="1"/>
</dbReference>
<dbReference type="AlphaFoldDB" id="A0A9Q3BIP2"/>
<organism evidence="1 2">
    <name type="scientific">Austropuccinia psidii MF-1</name>
    <dbReference type="NCBI Taxonomy" id="1389203"/>
    <lineage>
        <taxon>Eukaryota</taxon>
        <taxon>Fungi</taxon>
        <taxon>Dikarya</taxon>
        <taxon>Basidiomycota</taxon>
        <taxon>Pucciniomycotina</taxon>
        <taxon>Pucciniomycetes</taxon>
        <taxon>Pucciniales</taxon>
        <taxon>Sphaerophragmiaceae</taxon>
        <taxon>Austropuccinia</taxon>
    </lineage>
</organism>
<dbReference type="InterPro" id="IPR036397">
    <property type="entry name" value="RNaseH_sf"/>
</dbReference>